<dbReference type="Gene3D" id="2.60.120.1130">
    <property type="match status" value="1"/>
</dbReference>
<comment type="caution">
    <text evidence="3">The sequence shown here is derived from an EMBL/GenBank/DDBJ whole genome shotgun (WGS) entry which is preliminary data.</text>
</comment>
<feature type="chain" id="PRO_5042817187" evidence="1">
    <location>
        <begin position="24"/>
        <end position="711"/>
    </location>
</feature>
<dbReference type="Pfam" id="PF12969">
    <property type="entry name" value="DUF3857"/>
    <property type="match status" value="1"/>
</dbReference>
<evidence type="ECO:0000256" key="1">
    <source>
        <dbReference type="SAM" id="SignalP"/>
    </source>
</evidence>
<dbReference type="Gene3D" id="2.60.40.3140">
    <property type="match status" value="1"/>
</dbReference>
<dbReference type="InterPro" id="IPR024618">
    <property type="entry name" value="DUF3857"/>
</dbReference>
<protein>
    <submittedName>
        <fullName evidence="3">DUF3857 domain-containing protein</fullName>
    </submittedName>
</protein>
<feature type="domain" description="DUF3857" evidence="2">
    <location>
        <begin position="80"/>
        <end position="232"/>
    </location>
</feature>
<evidence type="ECO:0000313" key="4">
    <source>
        <dbReference type="Proteomes" id="UP001319180"/>
    </source>
</evidence>
<dbReference type="RefSeq" id="WP_254092437.1">
    <property type="nucleotide sequence ID" value="NZ_JAHESC010000037.1"/>
</dbReference>
<dbReference type="EMBL" id="JAHESC010000037">
    <property type="protein sequence ID" value="MBT1689214.1"/>
    <property type="molecule type" value="Genomic_DNA"/>
</dbReference>
<reference evidence="3 4" key="1">
    <citation type="submission" date="2021-05" db="EMBL/GenBank/DDBJ databases">
        <title>A Polyphasic approach of four new species of the genus Ohtaekwangia: Ohtaekwangia histidinii sp. nov., Ohtaekwangia cretensis sp. nov., Ohtaekwangia indiensis sp. nov., Ohtaekwangia reichenbachii sp. nov. from diverse environment.</title>
        <authorList>
            <person name="Octaviana S."/>
        </authorList>
    </citation>
    <scope>NUCLEOTIDE SEQUENCE [LARGE SCALE GENOMIC DNA]</scope>
    <source>
        <strain evidence="3 4">PWU37</strain>
    </source>
</reference>
<proteinExistence type="predicted"/>
<organism evidence="3 4">
    <name type="scientific">Dawidia soli</name>
    <dbReference type="NCBI Taxonomy" id="2782352"/>
    <lineage>
        <taxon>Bacteria</taxon>
        <taxon>Pseudomonadati</taxon>
        <taxon>Bacteroidota</taxon>
        <taxon>Cytophagia</taxon>
        <taxon>Cytophagales</taxon>
        <taxon>Chryseotaleaceae</taxon>
        <taxon>Dawidia</taxon>
    </lineage>
</organism>
<evidence type="ECO:0000313" key="3">
    <source>
        <dbReference type="EMBL" id="MBT1689214.1"/>
    </source>
</evidence>
<name>A0AAP2DCG1_9BACT</name>
<gene>
    <name evidence="3" type="ORF">KK078_21795</name>
</gene>
<dbReference type="AlphaFoldDB" id="A0AAP2DCG1"/>
<evidence type="ECO:0000259" key="2">
    <source>
        <dbReference type="Pfam" id="PF12969"/>
    </source>
</evidence>
<dbReference type="Proteomes" id="UP001319180">
    <property type="component" value="Unassembled WGS sequence"/>
</dbReference>
<sequence>MNAILRVATCLLICFVTTASLLAADRADELKQEMWGSSDKDFKVVAVPDKWKDRSAVIIARLNRFEYRKQAMAALLNINQYNHYRVKLNDKNAVNEYAEISFKSGDKGRVRVYVGFKVIKPNGREIIVDPATAVKMERRGSDGYAYKKIAIPNLEPGDILDYYLCEEEERIITSLIEFFDPIIHNLRQEYPVMKQKLQFKVQRRCYINLRSINGAPELKLVTDEEKDEQYYSLEDGDRDGIADMKWLYPNRDVPTVKFRAAYASNKGVNSYDVLLDEQGVVKNKVTADELAEVSNTMMKMVLYAGNTANKYLKKNYNGPTDNFSVARAGYYYNRHELLNQSETLTLQNKDLPSEREMTFIASFSNFLKEEDIPHDIVVAVARRISSIDDVIFESELDYLIRVRQGKEFLYFSPYSIYTVPGAIPSALQGADAYAFDGLTKSTRWVPQRTTLPALTKDDNVSATSMTVKLSTDLQKATLNVQRNIRGVEKPYHQYRLLDVYDAIDEDNKAYAPYEYVYPHKAKKEYTALQQAYQQNRSKSKTDALKDMIADDYEFKADDPTDLKITQTGRSDKDPAMVYSFTFGTDELVKKTGPNYLVDIGKLIEGQVSIRADEMDRDQNIYFDNARSFRYTVTLDIPAGYQVQGLDKLNSRVENAVGGFTSTAKEENGKLVIETYKHYGVTFASKSEWPNVVAFVNAAHTFTGQKILLKKK</sequence>
<keyword evidence="4" id="KW-1185">Reference proteome</keyword>
<accession>A0AAP2DCG1</accession>
<keyword evidence="1" id="KW-0732">Signal</keyword>
<feature type="signal peptide" evidence="1">
    <location>
        <begin position="1"/>
        <end position="23"/>
    </location>
</feature>